<evidence type="ECO:0000256" key="1">
    <source>
        <dbReference type="SAM" id="SignalP"/>
    </source>
</evidence>
<proteinExistence type="predicted"/>
<keyword evidence="3" id="KW-1185">Reference proteome</keyword>
<evidence type="ECO:0008006" key="4">
    <source>
        <dbReference type="Google" id="ProtNLM"/>
    </source>
</evidence>
<feature type="chain" id="PRO_5046438842" description="Peptidase inhibitor family I36" evidence="1">
    <location>
        <begin position="29"/>
        <end position="162"/>
    </location>
</feature>
<reference evidence="3" key="1">
    <citation type="journal article" date="2019" name="Int. J. Syst. Evol. Microbiol.">
        <title>The Global Catalogue of Microorganisms (GCM) 10K type strain sequencing project: providing services to taxonomists for standard genome sequencing and annotation.</title>
        <authorList>
            <consortium name="The Broad Institute Genomics Platform"/>
            <consortium name="The Broad Institute Genome Sequencing Center for Infectious Disease"/>
            <person name="Wu L."/>
            <person name="Ma J."/>
        </authorList>
    </citation>
    <scope>NUCLEOTIDE SEQUENCE [LARGE SCALE GENOMIC DNA]</scope>
    <source>
        <strain evidence="3">CGMCC 4.1648</strain>
    </source>
</reference>
<protein>
    <recommendedName>
        <fullName evidence="4">Peptidase inhibitor family I36</fullName>
    </recommendedName>
</protein>
<dbReference type="EMBL" id="JBHSJD010000014">
    <property type="protein sequence ID" value="MFC5024103.1"/>
    <property type="molecule type" value="Genomic_DNA"/>
</dbReference>
<keyword evidence="1" id="KW-0732">Signal</keyword>
<gene>
    <name evidence="2" type="ORF">ACFPM3_18415</name>
</gene>
<sequence length="162" mass="17320">MRVRTWGTAVAALGLAALGIAAPATAQAAAQGGYCDGEWNSHGRDGLVRAWDGYDCTGNLLGADVGNDYAWGDSSGQFTGDEYARPKSVMNSGYVGGKDVVAFYRTSGWRYEYGYVCLSPYELYADDLSDNWYTNNGGLVLNNIGSHQWVTASACAANSWLT</sequence>
<organism evidence="2 3">
    <name type="scientific">Streptomyces coeruleoprunus</name>
    <dbReference type="NCBI Taxonomy" id="285563"/>
    <lineage>
        <taxon>Bacteria</taxon>
        <taxon>Bacillati</taxon>
        <taxon>Actinomycetota</taxon>
        <taxon>Actinomycetes</taxon>
        <taxon>Kitasatosporales</taxon>
        <taxon>Streptomycetaceae</taxon>
        <taxon>Streptomyces</taxon>
    </lineage>
</organism>
<feature type="signal peptide" evidence="1">
    <location>
        <begin position="1"/>
        <end position="28"/>
    </location>
</feature>
<evidence type="ECO:0000313" key="2">
    <source>
        <dbReference type="EMBL" id="MFC5024103.1"/>
    </source>
</evidence>
<accession>A0ABV9XJ31</accession>
<name>A0ABV9XJ31_9ACTN</name>
<dbReference type="Proteomes" id="UP001595829">
    <property type="component" value="Unassembled WGS sequence"/>
</dbReference>
<evidence type="ECO:0000313" key="3">
    <source>
        <dbReference type="Proteomes" id="UP001595829"/>
    </source>
</evidence>
<comment type="caution">
    <text evidence="2">The sequence shown here is derived from an EMBL/GenBank/DDBJ whole genome shotgun (WGS) entry which is preliminary data.</text>
</comment>
<dbReference type="RefSeq" id="WP_345686071.1">
    <property type="nucleotide sequence ID" value="NZ_BAABIT010000001.1"/>
</dbReference>